<dbReference type="SUPFAM" id="SSF49464">
    <property type="entry name" value="Carboxypeptidase regulatory domain-like"/>
    <property type="match status" value="1"/>
</dbReference>
<evidence type="ECO:0000256" key="4">
    <source>
        <dbReference type="ARBA" id="ARBA00022692"/>
    </source>
</evidence>
<evidence type="ECO:0000256" key="2">
    <source>
        <dbReference type="ARBA" id="ARBA00022448"/>
    </source>
</evidence>
<evidence type="ECO:0000259" key="9">
    <source>
        <dbReference type="Pfam" id="PF07715"/>
    </source>
</evidence>
<dbReference type="InterPro" id="IPR039426">
    <property type="entry name" value="TonB-dep_rcpt-like"/>
</dbReference>
<name>A0A212K3G7_9BACT</name>
<evidence type="ECO:0000313" key="10">
    <source>
        <dbReference type="EMBL" id="SBW06182.1"/>
    </source>
</evidence>
<feature type="domain" description="TonB-dependent receptor plug" evidence="9">
    <location>
        <begin position="120"/>
        <end position="221"/>
    </location>
</feature>
<organism evidence="10">
    <name type="scientific">uncultured Dysgonomonas sp</name>
    <dbReference type="NCBI Taxonomy" id="206096"/>
    <lineage>
        <taxon>Bacteria</taxon>
        <taxon>Pseudomonadati</taxon>
        <taxon>Bacteroidota</taxon>
        <taxon>Bacteroidia</taxon>
        <taxon>Bacteroidales</taxon>
        <taxon>Dysgonomonadaceae</taxon>
        <taxon>Dysgonomonas</taxon>
        <taxon>environmental samples</taxon>
    </lineage>
</organism>
<keyword evidence="5 7" id="KW-0472">Membrane</keyword>
<comment type="similarity">
    <text evidence="7">Belongs to the TonB-dependent receptor family.</text>
</comment>
<accession>A0A212K3G7</accession>
<dbReference type="SUPFAM" id="SSF56935">
    <property type="entry name" value="Porins"/>
    <property type="match status" value="1"/>
</dbReference>
<comment type="subcellular location">
    <subcellularLocation>
        <location evidence="1 7">Cell outer membrane</location>
        <topology evidence="1 7">Multi-pass membrane protein</topology>
    </subcellularLocation>
</comment>
<dbReference type="Gene3D" id="2.60.40.1120">
    <property type="entry name" value="Carboxypeptidase-like, regulatory domain"/>
    <property type="match status" value="1"/>
</dbReference>
<proteinExistence type="inferred from homology"/>
<feature type="chain" id="PRO_5012081018" evidence="8">
    <location>
        <begin position="30"/>
        <end position="1060"/>
    </location>
</feature>
<dbReference type="InterPro" id="IPR012910">
    <property type="entry name" value="Plug_dom"/>
</dbReference>
<dbReference type="PROSITE" id="PS52016">
    <property type="entry name" value="TONB_DEPENDENT_REC_3"/>
    <property type="match status" value="1"/>
</dbReference>
<dbReference type="Pfam" id="PF07715">
    <property type="entry name" value="Plug"/>
    <property type="match status" value="1"/>
</dbReference>
<dbReference type="GO" id="GO:0009279">
    <property type="term" value="C:cell outer membrane"/>
    <property type="evidence" value="ECO:0007669"/>
    <property type="project" value="UniProtKB-SubCell"/>
</dbReference>
<dbReference type="InterPro" id="IPR008969">
    <property type="entry name" value="CarboxyPept-like_regulatory"/>
</dbReference>
<dbReference type="Gene3D" id="2.40.170.20">
    <property type="entry name" value="TonB-dependent receptor, beta-barrel domain"/>
    <property type="match status" value="1"/>
</dbReference>
<keyword evidence="8" id="KW-0732">Signal</keyword>
<reference evidence="10" key="1">
    <citation type="submission" date="2016-04" db="EMBL/GenBank/DDBJ databases">
        <authorList>
            <person name="Evans L.H."/>
            <person name="Alamgir A."/>
            <person name="Owens N."/>
            <person name="Weber N.D."/>
            <person name="Virtaneva K."/>
            <person name="Barbian K."/>
            <person name="Babar A."/>
            <person name="Rosenke K."/>
        </authorList>
    </citation>
    <scope>NUCLEOTIDE SEQUENCE</scope>
    <source>
        <strain evidence="10">86-2</strain>
    </source>
</reference>
<evidence type="ECO:0000256" key="5">
    <source>
        <dbReference type="ARBA" id="ARBA00023136"/>
    </source>
</evidence>
<gene>
    <name evidence="10" type="ORF">KL86DYS2_12928</name>
</gene>
<dbReference type="EMBL" id="FLUL01000001">
    <property type="protein sequence ID" value="SBW06182.1"/>
    <property type="molecule type" value="Genomic_DNA"/>
</dbReference>
<dbReference type="InterPro" id="IPR023996">
    <property type="entry name" value="TonB-dep_OMP_SusC/RagA"/>
</dbReference>
<dbReference type="InterPro" id="IPR023997">
    <property type="entry name" value="TonB-dep_OMP_SusC/RagA_CS"/>
</dbReference>
<keyword evidence="4 7" id="KW-0812">Transmembrane</keyword>
<dbReference type="Pfam" id="PF13715">
    <property type="entry name" value="CarbopepD_reg_2"/>
    <property type="match status" value="1"/>
</dbReference>
<dbReference type="Gene3D" id="2.170.130.10">
    <property type="entry name" value="TonB-dependent receptor, plug domain"/>
    <property type="match status" value="1"/>
</dbReference>
<feature type="signal peptide" evidence="8">
    <location>
        <begin position="1"/>
        <end position="29"/>
    </location>
</feature>
<protein>
    <submittedName>
        <fullName evidence="10">SusC homolog</fullName>
    </submittedName>
</protein>
<keyword evidence="6 7" id="KW-0998">Cell outer membrane</keyword>
<dbReference type="NCBIfam" id="TIGR04057">
    <property type="entry name" value="SusC_RagA_signa"/>
    <property type="match status" value="1"/>
</dbReference>
<dbReference type="RefSeq" id="WP_296951093.1">
    <property type="nucleotide sequence ID" value="NZ_LT599021.1"/>
</dbReference>
<keyword evidence="2 7" id="KW-0813">Transport</keyword>
<evidence type="ECO:0000256" key="8">
    <source>
        <dbReference type="SAM" id="SignalP"/>
    </source>
</evidence>
<evidence type="ECO:0000256" key="3">
    <source>
        <dbReference type="ARBA" id="ARBA00022452"/>
    </source>
</evidence>
<evidence type="ECO:0000256" key="1">
    <source>
        <dbReference type="ARBA" id="ARBA00004571"/>
    </source>
</evidence>
<dbReference type="InterPro" id="IPR036942">
    <property type="entry name" value="Beta-barrel_TonB_sf"/>
</dbReference>
<evidence type="ECO:0000256" key="7">
    <source>
        <dbReference type="PROSITE-ProRule" id="PRU01360"/>
    </source>
</evidence>
<sequence>MKKRIQTCKMRVLFSILLSCLFLSLQAQKTVTGTVFDSNKEPLVGASIKLGGTKTTVITDLDGKYTITVPNGEGALEFSYIGFKQHIEKINNRSIIDVVLEEDSQLIDEVIVVGYGIQKKSSMTSAVSALKGDDLIKAPATNVSSLLGGRLPGISSVQETGEPGLDQAVLRVRGSKYGVVYIVDGMPRSINDINPNDIESVSVLKDGAAAAVYGLDAAGGVVIISTKGGRQGKPEVTYTGSVGASLNANFPKFMNGPQFAHYYNMADLMDKLASGAITDRKQYVSIFTNADIAAMTNGDPTDGWDNVDYINEVFGTGTNQNHNVTLQGGSENAKYYTSFGYLGQKGNIDNFKYRRYNLRTKIDAQVSNNFSISIGLAGNIGRRQTPGFSAGGGDNDPWAGEKGWLSIARQTIAMHPYLPITYDGLYTATPLRNTGLPHSPLSAIYESGFKKTRSTDLQTNIILEYKIPSIKGLSVKATGAYDYGTSHNKNLNTPYYLSAISLPDSNSKLGYAKTIDPRSNTTISLGEGQTTYETMVGQAGIYYVNSFGKHNVDLMALGEMRDYKSNSFSAYVKGLSIAELPEINFGSTQDSPSRGKSSASRNVGYVFRARYDYASKYLAEVTGRYDGSYLFAGSGKRWGLFPSGSVAWRISQEDFMKDFSFIDDLKIRASVGLLGSATINEYAFLNLYNLTNTGVLLNGSLNNIVEPGVIANPDLTWEKTLSYNTGFDLSMWGGKFGVEFDLFYKYNYDILTYMGGNYSPSMGGYYQTYANYNKMDTKGFEILLYHQNSITLAEKKFSYRVSPNLTFARSRWLRVAEQANSPEHQKLTGRKYGSISGWVAEGLYRSEEEIDNSAWYSSRPNVGDIKYKDLNGDGKIDSQDRGFIGRTNRPELTFGINIGGDWNGFDFNAQFTGGAMFDVSMTGTYYNGYDDNTIWTQTFKEGSNSPLYLVENAYNIDNPNGTFPRLTLGSPGHGGDNGLASTFWLRDGKYIRLKSAQLGYTIPSKIVKKAGLSKVRIFAEGSNIFTLSGLPEGIDPESPGVNNGYYPQQKTFMGGITVSF</sequence>
<evidence type="ECO:0000256" key="6">
    <source>
        <dbReference type="ARBA" id="ARBA00023237"/>
    </source>
</evidence>
<dbReference type="AlphaFoldDB" id="A0A212K3G7"/>
<dbReference type="NCBIfam" id="TIGR04056">
    <property type="entry name" value="OMP_RagA_SusC"/>
    <property type="match status" value="1"/>
</dbReference>
<keyword evidence="3 7" id="KW-1134">Transmembrane beta strand</keyword>
<dbReference type="InterPro" id="IPR037066">
    <property type="entry name" value="Plug_dom_sf"/>
</dbReference>